<feature type="transmembrane region" description="Helical" evidence="1">
    <location>
        <begin position="96"/>
        <end position="113"/>
    </location>
</feature>
<gene>
    <name evidence="2" type="ORF">DFH07DRAFT_351339</name>
</gene>
<sequence>MCYIGVVGRPEYGVGSSGVLKRAPPGLAIYPKSRTRSIVPLNLDYKIFATPISMGGLGLKPYDVGLILGICGMSNAIVQTFLGGRILNRIASSRRAFMPLILIFLGYPLLRLFPERAGRIDTAVLIVLVFQQTCGFLLHFALASSIIFIHGRPAE</sequence>
<accession>A0AAD7NLL5</accession>
<evidence type="ECO:0000313" key="2">
    <source>
        <dbReference type="EMBL" id="KAJ7766313.1"/>
    </source>
</evidence>
<organism evidence="2 3">
    <name type="scientific">Mycena maculata</name>
    <dbReference type="NCBI Taxonomy" id="230809"/>
    <lineage>
        <taxon>Eukaryota</taxon>
        <taxon>Fungi</taxon>
        <taxon>Dikarya</taxon>
        <taxon>Basidiomycota</taxon>
        <taxon>Agaricomycotina</taxon>
        <taxon>Agaricomycetes</taxon>
        <taxon>Agaricomycetidae</taxon>
        <taxon>Agaricales</taxon>
        <taxon>Marasmiineae</taxon>
        <taxon>Mycenaceae</taxon>
        <taxon>Mycena</taxon>
    </lineage>
</organism>
<dbReference type="EMBL" id="JARJLG010000033">
    <property type="protein sequence ID" value="KAJ7766313.1"/>
    <property type="molecule type" value="Genomic_DNA"/>
</dbReference>
<keyword evidence="1" id="KW-0472">Membrane</keyword>
<comment type="caution">
    <text evidence="2">The sequence shown here is derived from an EMBL/GenBank/DDBJ whole genome shotgun (WGS) entry which is preliminary data.</text>
</comment>
<evidence type="ECO:0000313" key="3">
    <source>
        <dbReference type="Proteomes" id="UP001215280"/>
    </source>
</evidence>
<dbReference type="AlphaFoldDB" id="A0AAD7NLL5"/>
<keyword evidence="1" id="KW-0812">Transmembrane</keyword>
<reference evidence="2" key="1">
    <citation type="submission" date="2023-03" db="EMBL/GenBank/DDBJ databases">
        <title>Massive genome expansion in bonnet fungi (Mycena s.s.) driven by repeated elements and novel gene families across ecological guilds.</title>
        <authorList>
            <consortium name="Lawrence Berkeley National Laboratory"/>
            <person name="Harder C.B."/>
            <person name="Miyauchi S."/>
            <person name="Viragh M."/>
            <person name="Kuo A."/>
            <person name="Thoen E."/>
            <person name="Andreopoulos B."/>
            <person name="Lu D."/>
            <person name="Skrede I."/>
            <person name="Drula E."/>
            <person name="Henrissat B."/>
            <person name="Morin E."/>
            <person name="Kohler A."/>
            <person name="Barry K."/>
            <person name="LaButti K."/>
            <person name="Morin E."/>
            <person name="Salamov A."/>
            <person name="Lipzen A."/>
            <person name="Mereny Z."/>
            <person name="Hegedus B."/>
            <person name="Baldrian P."/>
            <person name="Stursova M."/>
            <person name="Weitz H."/>
            <person name="Taylor A."/>
            <person name="Grigoriev I.V."/>
            <person name="Nagy L.G."/>
            <person name="Martin F."/>
            <person name="Kauserud H."/>
        </authorList>
    </citation>
    <scope>NUCLEOTIDE SEQUENCE</scope>
    <source>
        <strain evidence="2">CBHHK188m</strain>
    </source>
</reference>
<dbReference type="Proteomes" id="UP001215280">
    <property type="component" value="Unassembled WGS sequence"/>
</dbReference>
<evidence type="ECO:0000256" key="1">
    <source>
        <dbReference type="SAM" id="Phobius"/>
    </source>
</evidence>
<proteinExistence type="predicted"/>
<name>A0AAD7NLL5_9AGAR</name>
<feature type="transmembrane region" description="Helical" evidence="1">
    <location>
        <begin position="125"/>
        <end position="149"/>
    </location>
</feature>
<protein>
    <submittedName>
        <fullName evidence="2">Uncharacterized protein</fullName>
    </submittedName>
</protein>
<keyword evidence="3" id="KW-1185">Reference proteome</keyword>
<feature type="transmembrane region" description="Helical" evidence="1">
    <location>
        <begin position="64"/>
        <end position="84"/>
    </location>
</feature>
<keyword evidence="1" id="KW-1133">Transmembrane helix</keyword>